<accession>V6H843</accession>
<protein>
    <submittedName>
        <fullName evidence="1">TRL-like domain protein</fullName>
    </submittedName>
</protein>
<organism evidence="1 2">
    <name type="scientific">Leptospira inadai serovar Lyme str. 10</name>
    <dbReference type="NCBI Taxonomy" id="1049790"/>
    <lineage>
        <taxon>Bacteria</taxon>
        <taxon>Pseudomonadati</taxon>
        <taxon>Spirochaetota</taxon>
        <taxon>Spirochaetia</taxon>
        <taxon>Leptospirales</taxon>
        <taxon>Leptospiraceae</taxon>
        <taxon>Leptospira</taxon>
    </lineage>
</organism>
<dbReference type="STRING" id="1049790.LEP1GSC047_1531"/>
<name>V6H843_9LEPT</name>
<sequence>MVYTGDESYESAVQNAVKDKADVLFDVQTDYSYKSFVFGLYFEKCTRVSGIGVKLPQRLLKKE</sequence>
<dbReference type="Proteomes" id="UP000018719">
    <property type="component" value="Unassembled WGS sequence"/>
</dbReference>
<gene>
    <name evidence="1" type="ORF">LEP1GSC047_1531</name>
</gene>
<reference evidence="1 2" key="1">
    <citation type="submission" date="2013-05" db="EMBL/GenBank/DDBJ databases">
        <authorList>
            <person name="Harkins D.M."/>
            <person name="Durkin A.S."/>
            <person name="Brinkac L.M."/>
            <person name="Haft D.H."/>
            <person name="Selengut J.D."/>
            <person name="Sanka R."/>
            <person name="DePew J."/>
            <person name="Purushe J."/>
            <person name="Hartskeerl R.A."/>
            <person name="Ahmed A."/>
            <person name="van der Linden H."/>
            <person name="Goris M.G.A."/>
            <person name="Vinetz J.M."/>
            <person name="Sutton G.G."/>
            <person name="Nierman W.C."/>
            <person name="Fouts D.E."/>
        </authorList>
    </citation>
    <scope>NUCLEOTIDE SEQUENCE [LARGE SCALE GENOMIC DNA]</scope>
    <source>
        <strain evidence="1 2">10</strain>
    </source>
</reference>
<dbReference type="InterPro" id="IPR025113">
    <property type="entry name" value="TRL-like"/>
</dbReference>
<dbReference type="Pfam" id="PF13146">
    <property type="entry name" value="TRL"/>
    <property type="match status" value="1"/>
</dbReference>
<comment type="caution">
    <text evidence="1">The sequence shown here is derived from an EMBL/GenBank/DDBJ whole genome shotgun (WGS) entry which is preliminary data.</text>
</comment>
<proteinExistence type="predicted"/>
<evidence type="ECO:0000313" key="2">
    <source>
        <dbReference type="Proteomes" id="UP000018719"/>
    </source>
</evidence>
<dbReference type="EMBL" id="AHMM02000025">
    <property type="protein sequence ID" value="EQA34827.1"/>
    <property type="molecule type" value="Genomic_DNA"/>
</dbReference>
<dbReference type="AlphaFoldDB" id="V6H843"/>
<evidence type="ECO:0000313" key="1">
    <source>
        <dbReference type="EMBL" id="EQA34827.1"/>
    </source>
</evidence>